<dbReference type="AlphaFoldDB" id="D1PWU5"/>
<protein>
    <recommendedName>
        <fullName evidence="1">Plasmid pRiA4b Orf3-like domain-containing protein</fullName>
    </recommendedName>
</protein>
<dbReference type="PANTHER" id="PTHR41878">
    <property type="entry name" value="LEXA REPRESSOR-RELATED"/>
    <property type="match status" value="1"/>
</dbReference>
<comment type="caution">
    <text evidence="2">The sequence shown here is derived from an EMBL/GenBank/DDBJ whole genome shotgun (WGS) entry which is preliminary data.</text>
</comment>
<sequence length="227" mass="25955">MKKKARIVPLFPELEDISDLDSLREIFENAGEMAGLFKGKSQVQPSGKKGLKVTYQFKVKLRGTSKPPIWRRVLVPAHFTFSGFHAVLQEAFGWWNEHLYNFCDVPYSRALNIAEPREDDWQEPDYDARTYTLGEFFGDGSVTKKLCYVYDFGDDWTHDIALEKVLDQPSEHATCTAGKGACPEEDCGGIWGYEQMKETGEIDATDFDVDEVREAVEELPYDGYEPW</sequence>
<dbReference type="EMBL" id="ACKS01000061">
    <property type="protein sequence ID" value="EFA44119.1"/>
    <property type="molecule type" value="Genomic_DNA"/>
</dbReference>
<dbReference type="InterPro" id="IPR024047">
    <property type="entry name" value="MM3350-like_sf"/>
</dbReference>
<dbReference type="HOGENOM" id="CLU_085055_0_1_10"/>
<dbReference type="eggNOG" id="COG4974">
    <property type="taxonomic scope" value="Bacteria"/>
</dbReference>
<proteinExistence type="predicted"/>
<evidence type="ECO:0000259" key="1">
    <source>
        <dbReference type="Pfam" id="PF07929"/>
    </source>
</evidence>
<gene>
    <name evidence="2" type="ORF">HMPREF0645_1430</name>
</gene>
<dbReference type="OrthoDB" id="9801392at2"/>
<evidence type="ECO:0000313" key="2">
    <source>
        <dbReference type="EMBL" id="EFA44119.1"/>
    </source>
</evidence>
<dbReference type="Proteomes" id="UP000003160">
    <property type="component" value="Unassembled WGS sequence"/>
</dbReference>
<name>D1PWU5_9BACT</name>
<dbReference type="InterPro" id="IPR012912">
    <property type="entry name" value="Plasmid_pRiA4b_Orf3-like"/>
</dbReference>
<dbReference type="Pfam" id="PF07929">
    <property type="entry name" value="PRiA4_ORF3"/>
    <property type="match status" value="1"/>
</dbReference>
<dbReference type="RefSeq" id="WP_007173534.1">
    <property type="nucleotide sequence ID" value="NZ_GG704780.1"/>
</dbReference>
<organism evidence="2 3">
    <name type="scientific">Hallella bergensis DSM 17361</name>
    <dbReference type="NCBI Taxonomy" id="585502"/>
    <lineage>
        <taxon>Bacteria</taxon>
        <taxon>Pseudomonadati</taxon>
        <taxon>Bacteroidota</taxon>
        <taxon>Bacteroidia</taxon>
        <taxon>Bacteroidales</taxon>
        <taxon>Prevotellaceae</taxon>
        <taxon>Hallella</taxon>
    </lineage>
</organism>
<dbReference type="PANTHER" id="PTHR41878:SF1">
    <property type="entry name" value="TNPR PROTEIN"/>
    <property type="match status" value="1"/>
</dbReference>
<keyword evidence="3" id="KW-1185">Reference proteome</keyword>
<feature type="domain" description="Plasmid pRiA4b Orf3-like" evidence="1">
    <location>
        <begin position="54"/>
        <end position="222"/>
    </location>
</feature>
<dbReference type="SUPFAM" id="SSF159941">
    <property type="entry name" value="MM3350-like"/>
    <property type="match status" value="1"/>
</dbReference>
<evidence type="ECO:0000313" key="3">
    <source>
        <dbReference type="Proteomes" id="UP000003160"/>
    </source>
</evidence>
<dbReference type="Gene3D" id="3.10.290.30">
    <property type="entry name" value="MM3350-like"/>
    <property type="match status" value="1"/>
</dbReference>
<accession>D1PWU5</accession>
<reference evidence="2 3" key="1">
    <citation type="submission" date="2009-10" db="EMBL/GenBank/DDBJ databases">
        <authorList>
            <person name="Qin X."/>
            <person name="Bachman B."/>
            <person name="Battles P."/>
            <person name="Bell A."/>
            <person name="Bess C."/>
            <person name="Bickham C."/>
            <person name="Chaboub L."/>
            <person name="Chen D."/>
            <person name="Coyle M."/>
            <person name="Deiros D.R."/>
            <person name="Dinh H."/>
            <person name="Forbes L."/>
            <person name="Fowler G."/>
            <person name="Francisco L."/>
            <person name="Fu Q."/>
            <person name="Gubbala S."/>
            <person name="Hale W."/>
            <person name="Han Y."/>
            <person name="Hemphill L."/>
            <person name="Highlander S.K."/>
            <person name="Hirani K."/>
            <person name="Hogues M."/>
            <person name="Jackson L."/>
            <person name="Jakkamsetti A."/>
            <person name="Javaid M."/>
            <person name="Jiang H."/>
            <person name="Korchina V."/>
            <person name="Kovar C."/>
            <person name="Lara F."/>
            <person name="Lee S."/>
            <person name="Mata R."/>
            <person name="Mathew T."/>
            <person name="Moen C."/>
            <person name="Morales K."/>
            <person name="Munidasa M."/>
            <person name="Nazareth L."/>
            <person name="Ngo R."/>
            <person name="Nguyen L."/>
            <person name="Okwuonu G."/>
            <person name="Ongeri F."/>
            <person name="Patil S."/>
            <person name="Petrosino J."/>
            <person name="Pham C."/>
            <person name="Pham P."/>
            <person name="Pu L.-L."/>
            <person name="Puazo M."/>
            <person name="Raj R."/>
            <person name="Reid J."/>
            <person name="Rouhana J."/>
            <person name="Saada N."/>
            <person name="Shang Y."/>
            <person name="Simmons D."/>
            <person name="Thornton R."/>
            <person name="Warren J."/>
            <person name="Weissenberger G."/>
            <person name="Zhang J."/>
            <person name="Zhang L."/>
            <person name="Zhou C."/>
            <person name="Zhu D."/>
            <person name="Muzny D."/>
            <person name="Worley K."/>
            <person name="Gibbs R."/>
        </authorList>
    </citation>
    <scope>NUCLEOTIDE SEQUENCE [LARGE SCALE GENOMIC DNA]</scope>
    <source>
        <strain evidence="2 3">DSM 17361</strain>
    </source>
</reference>